<keyword evidence="2" id="KW-1133">Transmembrane helix</keyword>
<evidence type="ECO:0000256" key="2">
    <source>
        <dbReference type="SAM" id="Phobius"/>
    </source>
</evidence>
<feature type="transmembrane region" description="Helical" evidence="2">
    <location>
        <begin position="79"/>
        <end position="98"/>
    </location>
</feature>
<name>A0A8H4P269_9HYPO</name>
<feature type="transmembrane region" description="Helical" evidence="2">
    <location>
        <begin position="222"/>
        <end position="241"/>
    </location>
</feature>
<gene>
    <name evidence="3" type="ORF">F53441_1460</name>
</gene>
<dbReference type="OrthoDB" id="60858at2759"/>
<protein>
    <recommendedName>
        <fullName evidence="5">EXPERA domain-containing protein</fullName>
    </recommendedName>
</protein>
<keyword evidence="2" id="KW-0472">Membrane</keyword>
<dbReference type="AlphaFoldDB" id="A0A8H4P269"/>
<feature type="transmembrane region" description="Helical" evidence="2">
    <location>
        <begin position="139"/>
        <end position="160"/>
    </location>
</feature>
<proteinExistence type="predicted"/>
<dbReference type="EMBL" id="JAADJG010000060">
    <property type="protein sequence ID" value="KAF4456390.1"/>
    <property type="molecule type" value="Genomic_DNA"/>
</dbReference>
<sequence length="264" mass="29405">MVTTRASSRGASIGPEIISTVEFESIPATPSTSARKRAMKTSNPSVPTNGAATNGNTEKQHLNIDSSQTWRHIPSSITILWLAISLPLVIWDMVYVFGRPHTMPDGFLHWPLYVPYALYGEVDHIYGWKAFNSNNGFTAAQTTLNLVETFMYLVYLWMLWTRADATSQMGTKRSMSGRDGALAVMIGFSAAVMTLSKTVLYWANEYYSGFDNIGHNSPSDLIILWVIPNGAWIVFSAYMTWMFGKDIIDGLTLASGQPIKKRKE</sequence>
<evidence type="ECO:0000313" key="3">
    <source>
        <dbReference type="EMBL" id="KAF4456390.1"/>
    </source>
</evidence>
<dbReference type="Proteomes" id="UP000605986">
    <property type="component" value="Unassembled WGS sequence"/>
</dbReference>
<keyword evidence="2" id="KW-0812">Transmembrane</keyword>
<feature type="region of interest" description="Disordered" evidence="1">
    <location>
        <begin position="28"/>
        <end position="58"/>
    </location>
</feature>
<feature type="compositionally biased region" description="Polar residues" evidence="1">
    <location>
        <begin position="40"/>
        <end position="58"/>
    </location>
</feature>
<dbReference type="PANTHER" id="PTHR37919:SF2">
    <property type="entry name" value="EXPERA DOMAIN-CONTAINING PROTEIN"/>
    <property type="match status" value="1"/>
</dbReference>
<evidence type="ECO:0000313" key="4">
    <source>
        <dbReference type="Proteomes" id="UP000605986"/>
    </source>
</evidence>
<feature type="transmembrane region" description="Helical" evidence="2">
    <location>
        <begin position="181"/>
        <end position="202"/>
    </location>
</feature>
<keyword evidence="4" id="KW-1185">Reference proteome</keyword>
<dbReference type="PANTHER" id="PTHR37919">
    <property type="entry name" value="PROTEIN CBG05606"/>
    <property type="match status" value="1"/>
</dbReference>
<reference evidence="3" key="1">
    <citation type="submission" date="2020-01" db="EMBL/GenBank/DDBJ databases">
        <title>Identification and distribution of gene clusters putatively required for synthesis of sphingolipid metabolism inhibitors in phylogenetically diverse species of the filamentous fungus Fusarium.</title>
        <authorList>
            <person name="Kim H.-S."/>
            <person name="Busman M."/>
            <person name="Brown D.W."/>
            <person name="Divon H."/>
            <person name="Uhlig S."/>
            <person name="Proctor R.H."/>
        </authorList>
    </citation>
    <scope>NUCLEOTIDE SEQUENCE</scope>
    <source>
        <strain evidence="3">NRRL 53441</strain>
    </source>
</reference>
<comment type="caution">
    <text evidence="3">The sequence shown here is derived from an EMBL/GenBank/DDBJ whole genome shotgun (WGS) entry which is preliminary data.</text>
</comment>
<evidence type="ECO:0000256" key="1">
    <source>
        <dbReference type="SAM" id="MobiDB-lite"/>
    </source>
</evidence>
<organism evidence="3 4">
    <name type="scientific">Fusarium austroafricanum</name>
    <dbReference type="NCBI Taxonomy" id="2364996"/>
    <lineage>
        <taxon>Eukaryota</taxon>
        <taxon>Fungi</taxon>
        <taxon>Dikarya</taxon>
        <taxon>Ascomycota</taxon>
        <taxon>Pezizomycotina</taxon>
        <taxon>Sordariomycetes</taxon>
        <taxon>Hypocreomycetidae</taxon>
        <taxon>Hypocreales</taxon>
        <taxon>Nectriaceae</taxon>
        <taxon>Fusarium</taxon>
        <taxon>Fusarium concolor species complex</taxon>
    </lineage>
</organism>
<accession>A0A8H4P269</accession>
<evidence type="ECO:0008006" key="5">
    <source>
        <dbReference type="Google" id="ProtNLM"/>
    </source>
</evidence>